<accession>A0ABY7GN18</accession>
<gene>
    <name evidence="1" type="ORF">NM686_005045</name>
</gene>
<dbReference type="GO" id="GO:0032259">
    <property type="term" value="P:methylation"/>
    <property type="evidence" value="ECO:0007669"/>
    <property type="project" value="UniProtKB-KW"/>
</dbReference>
<dbReference type="EMBL" id="CP113517">
    <property type="protein sequence ID" value="WAR45885.1"/>
    <property type="molecule type" value="Genomic_DNA"/>
</dbReference>
<dbReference type="Gene3D" id="3.40.50.150">
    <property type="entry name" value="Vaccinia Virus protein VP39"/>
    <property type="match status" value="1"/>
</dbReference>
<sequence length="192" mass="21010">MTKRISLAEIAHDNVREHLRVGDTAIDATVGNGHDTMFLAQCVGESGHVHGFDIQAQALHKTRQRLQAEGLQDRVSLHLASHAEMALRVSQACRGRIQAIMFNLGYLPGADKSLITQPDSTLPALQAACGLLVPQGIITVMAYPGHAGGDEETMLVEQWLGQLESERYQVGTIFSAHHQASAPRLFVIRKWD</sequence>
<dbReference type="PANTHER" id="PTHR35276:SF1">
    <property type="entry name" value="TRNA (MNM(5)S(2)U34)-METHYLTRANSFERASE, CHLOROPLASTIC"/>
    <property type="match status" value="1"/>
</dbReference>
<organism evidence="1 2">
    <name type="scientific">Methylomonas rapida</name>
    <dbReference type="NCBI Taxonomy" id="2963939"/>
    <lineage>
        <taxon>Bacteria</taxon>
        <taxon>Pseudomonadati</taxon>
        <taxon>Pseudomonadota</taxon>
        <taxon>Gammaproteobacteria</taxon>
        <taxon>Methylococcales</taxon>
        <taxon>Methylococcaceae</taxon>
        <taxon>Methylomonas</taxon>
    </lineage>
</organism>
<dbReference type="InterPro" id="IPR029063">
    <property type="entry name" value="SAM-dependent_MTases_sf"/>
</dbReference>
<keyword evidence="2" id="KW-1185">Reference proteome</keyword>
<protein>
    <submittedName>
        <fullName evidence="1">Methyltransferase domain-containing protein</fullName>
    </submittedName>
</protein>
<dbReference type="SUPFAM" id="SSF53335">
    <property type="entry name" value="S-adenosyl-L-methionine-dependent methyltransferases"/>
    <property type="match status" value="1"/>
</dbReference>
<dbReference type="RefSeq" id="WP_255186793.1">
    <property type="nucleotide sequence ID" value="NZ_CP113517.1"/>
</dbReference>
<evidence type="ECO:0000313" key="1">
    <source>
        <dbReference type="EMBL" id="WAR45885.1"/>
    </source>
</evidence>
<reference evidence="1" key="1">
    <citation type="submission" date="2022-11" db="EMBL/GenBank/DDBJ databases">
        <title>Methylomonas rapida sp. nov., Carotenoid-Producing Obligate Methanotrophs with High Growth Characteristics and Biotechnological Potential.</title>
        <authorList>
            <person name="Tikhonova E.N."/>
            <person name="Suleimanov R.Z."/>
            <person name="Miroshnikov K."/>
            <person name="Oshkin I.Y."/>
            <person name="Belova S.E."/>
            <person name="Danilova O.V."/>
            <person name="Ashikhmin A."/>
            <person name="Konopkin A."/>
            <person name="But S.Y."/>
            <person name="Khmelenina V.N."/>
            <person name="Kuznetsov N."/>
            <person name="Pimenov N.V."/>
            <person name="Dedysh S.N."/>
        </authorList>
    </citation>
    <scope>NUCLEOTIDE SEQUENCE</scope>
    <source>
        <strain evidence="1">MP1</strain>
    </source>
</reference>
<dbReference type="PANTHER" id="PTHR35276">
    <property type="entry name" value="S-ADENOSYL-L-METHIONINE-DEPENDENT METHYLTRANSFERASES SUPERFAMILY PROTEIN"/>
    <property type="match status" value="1"/>
</dbReference>
<dbReference type="Pfam" id="PF06962">
    <property type="entry name" value="rRNA_methylase"/>
    <property type="match status" value="1"/>
</dbReference>
<evidence type="ECO:0000313" key="2">
    <source>
        <dbReference type="Proteomes" id="UP001162780"/>
    </source>
</evidence>
<keyword evidence="1" id="KW-0489">Methyltransferase</keyword>
<dbReference type="GO" id="GO:0008168">
    <property type="term" value="F:methyltransferase activity"/>
    <property type="evidence" value="ECO:0007669"/>
    <property type="project" value="UniProtKB-KW"/>
</dbReference>
<dbReference type="InterPro" id="IPR010719">
    <property type="entry name" value="MnmM_MeTrfase"/>
</dbReference>
<proteinExistence type="predicted"/>
<keyword evidence="1" id="KW-0808">Transferase</keyword>
<name>A0ABY7GN18_9GAMM</name>
<dbReference type="Proteomes" id="UP001162780">
    <property type="component" value="Chromosome"/>
</dbReference>